<reference evidence="2" key="2">
    <citation type="submission" date="2021-08" db="EMBL/GenBank/DDBJ databases">
        <authorList>
            <person name="Tani A."/>
            <person name="Ola A."/>
            <person name="Ogura Y."/>
            <person name="Katsura K."/>
            <person name="Hayashi T."/>
        </authorList>
    </citation>
    <scope>NUCLEOTIDE SEQUENCE</scope>
    <source>
        <strain evidence="2">DSM 16372</strain>
    </source>
</reference>
<dbReference type="Proteomes" id="UP001055247">
    <property type="component" value="Unassembled WGS sequence"/>
</dbReference>
<accession>A0AAV4ZGR9</accession>
<gene>
    <name evidence="2" type="ORF">BHAOGJBA_0619</name>
</gene>
<dbReference type="EMBL" id="BPQO01000002">
    <property type="protein sequence ID" value="GJD87119.1"/>
    <property type="molecule type" value="Genomic_DNA"/>
</dbReference>
<dbReference type="InterPro" id="IPR003497">
    <property type="entry name" value="BRO_N_domain"/>
</dbReference>
<keyword evidence="3" id="KW-1185">Reference proteome</keyword>
<evidence type="ECO:0000259" key="1">
    <source>
        <dbReference type="PROSITE" id="PS51750"/>
    </source>
</evidence>
<dbReference type="AlphaFoldDB" id="A0AAV4ZGR9"/>
<feature type="domain" description="Bro-N" evidence="1">
    <location>
        <begin position="9"/>
        <end position="130"/>
    </location>
</feature>
<dbReference type="PROSITE" id="PS51750">
    <property type="entry name" value="BRO_N"/>
    <property type="match status" value="1"/>
</dbReference>
<evidence type="ECO:0000313" key="2">
    <source>
        <dbReference type="EMBL" id="GJD87119.1"/>
    </source>
</evidence>
<dbReference type="SMART" id="SM01040">
    <property type="entry name" value="Bro-N"/>
    <property type="match status" value="1"/>
</dbReference>
<dbReference type="InterPro" id="IPR005039">
    <property type="entry name" value="Ant_C"/>
</dbReference>
<dbReference type="PANTHER" id="PTHR36180:SF2">
    <property type="entry name" value="BRO FAMILY PROTEIN"/>
    <property type="match status" value="1"/>
</dbReference>
<dbReference type="PANTHER" id="PTHR36180">
    <property type="entry name" value="DNA-BINDING PROTEIN-RELATED-RELATED"/>
    <property type="match status" value="1"/>
</dbReference>
<name>A0AAV4ZGR9_9HYPH</name>
<proteinExistence type="predicted"/>
<reference evidence="2" key="1">
    <citation type="journal article" date="2016" name="Front. Microbiol.">
        <title>Genome Sequence of the Piezophilic, Mesophilic Sulfate-Reducing Bacterium Desulfovibrio indicus J2T.</title>
        <authorList>
            <person name="Cao J."/>
            <person name="Maignien L."/>
            <person name="Shao Z."/>
            <person name="Alain K."/>
            <person name="Jebbar M."/>
        </authorList>
    </citation>
    <scope>NUCLEOTIDE SEQUENCE</scope>
    <source>
        <strain evidence="2">DSM 16372</strain>
    </source>
</reference>
<dbReference type="Pfam" id="PF02498">
    <property type="entry name" value="Bro-N"/>
    <property type="match status" value="1"/>
</dbReference>
<evidence type="ECO:0000313" key="3">
    <source>
        <dbReference type="Proteomes" id="UP001055247"/>
    </source>
</evidence>
<protein>
    <recommendedName>
        <fullName evidence="1">Bro-N domain-containing protein</fullName>
    </recommendedName>
</protein>
<comment type="caution">
    <text evidence="2">The sequence shown here is derived from an EMBL/GenBank/DDBJ whole genome shotgun (WGS) entry which is preliminary data.</text>
</comment>
<sequence>MTQASLNSTTALAPVAPSDGAVHDPMTFSFALQGVRVVMVDGEPQFVANDVARALQLADAAQSLDKLDADERGRCSVPTPGGLQAVRTVTESGLYTLILRCRGATTPGTLPHRFRKWVTGEVLPQIRRAGSYGAPAPAQGAAALMDLLKNPAAALELIGHYASANLALQERVEAAAPAVAFQEALVASDDTWGLQQAGKALGQAPNGFVNWLLGRSDIYRRAGSLCGRQYLIDRGILTVRWEPYGGKPRPVTKITGKGVVHYAKLLGVKPPSAPAQGLLPGL</sequence>
<dbReference type="GO" id="GO:0003677">
    <property type="term" value="F:DNA binding"/>
    <property type="evidence" value="ECO:0007669"/>
    <property type="project" value="InterPro"/>
</dbReference>
<dbReference type="Pfam" id="PF03374">
    <property type="entry name" value="ANT"/>
    <property type="match status" value="1"/>
</dbReference>
<organism evidence="2 3">
    <name type="scientific">Methylobacterium hispanicum</name>
    <dbReference type="NCBI Taxonomy" id="270350"/>
    <lineage>
        <taxon>Bacteria</taxon>
        <taxon>Pseudomonadati</taxon>
        <taxon>Pseudomonadota</taxon>
        <taxon>Alphaproteobacteria</taxon>
        <taxon>Hyphomicrobiales</taxon>
        <taxon>Methylobacteriaceae</taxon>
        <taxon>Methylobacterium</taxon>
    </lineage>
</organism>